<dbReference type="RefSeq" id="WP_101630244.1">
    <property type="nucleotide sequence ID" value="NZ_CALUAG010000023.1"/>
</dbReference>
<evidence type="ECO:0000313" key="3">
    <source>
        <dbReference type="Proteomes" id="UP001240483"/>
    </source>
</evidence>
<feature type="transmembrane region" description="Helical" evidence="1">
    <location>
        <begin position="21"/>
        <end position="43"/>
    </location>
</feature>
<proteinExistence type="predicted"/>
<dbReference type="EMBL" id="JASODW010000003">
    <property type="protein sequence ID" value="MDK6274925.1"/>
    <property type="molecule type" value="Genomic_DNA"/>
</dbReference>
<keyword evidence="1" id="KW-1133">Transmembrane helix</keyword>
<evidence type="ECO:0000256" key="1">
    <source>
        <dbReference type="SAM" id="Phobius"/>
    </source>
</evidence>
<keyword evidence="1" id="KW-0812">Transmembrane</keyword>
<name>A0AAP4C6S4_9MICC</name>
<dbReference type="AlphaFoldDB" id="A0AAP4C6S4"/>
<dbReference type="Proteomes" id="UP001240483">
    <property type="component" value="Unassembled WGS sequence"/>
</dbReference>
<organism evidence="2 3">
    <name type="scientific">Pseudoglutamicibacter cumminsii</name>
    <dbReference type="NCBI Taxonomy" id="156979"/>
    <lineage>
        <taxon>Bacteria</taxon>
        <taxon>Bacillati</taxon>
        <taxon>Actinomycetota</taxon>
        <taxon>Actinomycetes</taxon>
        <taxon>Micrococcales</taxon>
        <taxon>Micrococcaceae</taxon>
        <taxon>Pseudoglutamicibacter</taxon>
    </lineage>
</organism>
<gene>
    <name evidence="2" type="ORF">QP116_04085</name>
</gene>
<accession>A0AAP4C6S4</accession>
<evidence type="ECO:0000313" key="2">
    <source>
        <dbReference type="EMBL" id="MDK6274925.1"/>
    </source>
</evidence>
<protein>
    <submittedName>
        <fullName evidence="2">Uncharacterized protein</fullName>
    </submittedName>
</protein>
<reference evidence="2" key="1">
    <citation type="submission" date="2023-05" db="EMBL/GenBank/DDBJ databases">
        <title>Cataloging the Phylogenetic Diversity of Human Bladder Bacteria.</title>
        <authorList>
            <person name="Du J."/>
        </authorList>
    </citation>
    <scope>NUCLEOTIDE SEQUENCE</scope>
    <source>
        <strain evidence="2">UMB9978</strain>
    </source>
</reference>
<comment type="caution">
    <text evidence="2">The sequence shown here is derived from an EMBL/GenBank/DDBJ whole genome shotgun (WGS) entry which is preliminary data.</text>
</comment>
<feature type="transmembrane region" description="Helical" evidence="1">
    <location>
        <begin position="49"/>
        <end position="67"/>
    </location>
</feature>
<keyword evidence="1" id="KW-0472">Membrane</keyword>
<sequence length="101" mass="10676">MYSADGKNKNHSGEGHAVSNIILFVVLFAILLAGIYALTFADLHDPAKAWFPFIACVVGGALAFGIGKHVTGRADKNPDVTANEAGALDTVDDEYRKAVSK</sequence>